<feature type="transmembrane region" description="Helical" evidence="12">
    <location>
        <begin position="127"/>
        <end position="144"/>
    </location>
</feature>
<evidence type="ECO:0000256" key="9">
    <source>
        <dbReference type="ARBA" id="ARBA00023098"/>
    </source>
</evidence>
<dbReference type="InterPro" id="IPR015876">
    <property type="entry name" value="Acyl-CoA_DS"/>
</dbReference>
<keyword evidence="5" id="KW-0276">Fatty acid metabolism</keyword>
<protein>
    <submittedName>
        <fullName evidence="14">Acyl-CoA desaturase</fullName>
    </submittedName>
</protein>
<organism evidence="14 15">
    <name type="scientific">Salibacter halophilus</name>
    <dbReference type="NCBI Taxonomy" id="1803916"/>
    <lineage>
        <taxon>Bacteria</taxon>
        <taxon>Pseudomonadati</taxon>
        <taxon>Bacteroidota</taxon>
        <taxon>Flavobacteriia</taxon>
        <taxon>Flavobacteriales</taxon>
        <taxon>Salibacteraceae</taxon>
        <taxon>Salibacter</taxon>
    </lineage>
</organism>
<comment type="subcellular location">
    <subcellularLocation>
        <location evidence="1">Membrane</location>
        <topology evidence="1">Multi-pass membrane protein</topology>
    </subcellularLocation>
</comment>
<feature type="transmembrane region" description="Helical" evidence="12">
    <location>
        <begin position="41"/>
        <end position="62"/>
    </location>
</feature>
<keyword evidence="6 12" id="KW-1133">Transmembrane helix</keyword>
<evidence type="ECO:0000313" key="14">
    <source>
        <dbReference type="EMBL" id="KAB1065064.1"/>
    </source>
</evidence>
<dbReference type="InterPro" id="IPR005804">
    <property type="entry name" value="FA_desaturase_dom"/>
</dbReference>
<keyword evidence="4 12" id="KW-0812">Transmembrane</keyword>
<dbReference type="EMBL" id="WACR01000003">
    <property type="protein sequence ID" value="KAB1065064.1"/>
    <property type="molecule type" value="Genomic_DNA"/>
</dbReference>
<evidence type="ECO:0000256" key="7">
    <source>
        <dbReference type="ARBA" id="ARBA00023002"/>
    </source>
</evidence>
<keyword evidence="9" id="KW-0443">Lipid metabolism</keyword>
<proteinExistence type="inferred from homology"/>
<keyword evidence="10 12" id="KW-0472">Membrane</keyword>
<dbReference type="PANTHER" id="PTHR11351">
    <property type="entry name" value="ACYL-COA DESATURASE"/>
    <property type="match status" value="1"/>
</dbReference>
<dbReference type="GO" id="GO:0016717">
    <property type="term" value="F:oxidoreductase activity, acting on paired donors, with oxidation of a pair of donors resulting in the reduction of molecular oxygen to two molecules of water"/>
    <property type="evidence" value="ECO:0007669"/>
    <property type="project" value="InterPro"/>
</dbReference>
<dbReference type="AlphaFoldDB" id="A0A6N6M8I4"/>
<feature type="transmembrane region" description="Helical" evidence="12">
    <location>
        <begin position="150"/>
        <end position="172"/>
    </location>
</feature>
<gene>
    <name evidence="14" type="ORF">F3059_03690</name>
</gene>
<accession>A0A6N6M8I4</accession>
<evidence type="ECO:0000256" key="1">
    <source>
        <dbReference type="ARBA" id="ARBA00004141"/>
    </source>
</evidence>
<reference evidence="14 15" key="1">
    <citation type="submission" date="2019-09" db="EMBL/GenBank/DDBJ databases">
        <title>Genomes of Cryomorphaceae.</title>
        <authorList>
            <person name="Bowman J.P."/>
        </authorList>
    </citation>
    <scope>NUCLEOTIDE SEQUENCE [LARGE SCALE GENOMIC DNA]</scope>
    <source>
        <strain evidence="14 15">KCTC 52047</strain>
    </source>
</reference>
<keyword evidence="7" id="KW-0560">Oxidoreductase</keyword>
<keyword evidence="3" id="KW-0444">Lipid biosynthesis</keyword>
<evidence type="ECO:0000259" key="13">
    <source>
        <dbReference type="Pfam" id="PF00487"/>
    </source>
</evidence>
<dbReference type="PANTHER" id="PTHR11351:SF31">
    <property type="entry name" value="DESATURASE 1, ISOFORM A-RELATED"/>
    <property type="match status" value="1"/>
</dbReference>
<evidence type="ECO:0000313" key="15">
    <source>
        <dbReference type="Proteomes" id="UP000435357"/>
    </source>
</evidence>
<keyword evidence="11" id="KW-0275">Fatty acid biosynthesis</keyword>
<sequence length="249" mass="30087">MIILIFFLAHWYLSLFTQTFFHHRYAAHQMFTMSKGWEKVWFILSWLWQGSSYLSPNTYGILHRQHHAYADTEKDPHSPKYSKSLFDMMWKTKVIYSDIFYGRVKTDEKFTKNLPEWKSFEKFADNWMIRISWGLLYIGFYAIFATHWWMFLLLPIHFVMGPFHGAIINWFAHKIGTVRFRVNDTSKNLIPIDFLMLGESYHNNHHTKPNSANFGHSWYELDPVYYFIKLFEKLKMIEMKPKPVMVRAK</sequence>
<dbReference type="CDD" id="cd03505">
    <property type="entry name" value="Delta9-FADS-like"/>
    <property type="match status" value="1"/>
</dbReference>
<evidence type="ECO:0000256" key="4">
    <source>
        <dbReference type="ARBA" id="ARBA00022692"/>
    </source>
</evidence>
<evidence type="ECO:0000256" key="10">
    <source>
        <dbReference type="ARBA" id="ARBA00023136"/>
    </source>
</evidence>
<dbReference type="GO" id="GO:0006633">
    <property type="term" value="P:fatty acid biosynthetic process"/>
    <property type="evidence" value="ECO:0007669"/>
    <property type="project" value="UniProtKB-KW"/>
</dbReference>
<evidence type="ECO:0000256" key="8">
    <source>
        <dbReference type="ARBA" id="ARBA00023004"/>
    </source>
</evidence>
<dbReference type="Pfam" id="PF00487">
    <property type="entry name" value="FA_desaturase"/>
    <property type="match status" value="1"/>
</dbReference>
<dbReference type="OrthoDB" id="9768289at2"/>
<evidence type="ECO:0000256" key="12">
    <source>
        <dbReference type="SAM" id="Phobius"/>
    </source>
</evidence>
<evidence type="ECO:0000256" key="5">
    <source>
        <dbReference type="ARBA" id="ARBA00022832"/>
    </source>
</evidence>
<evidence type="ECO:0000256" key="3">
    <source>
        <dbReference type="ARBA" id="ARBA00022516"/>
    </source>
</evidence>
<evidence type="ECO:0000256" key="11">
    <source>
        <dbReference type="ARBA" id="ARBA00023160"/>
    </source>
</evidence>
<keyword evidence="8" id="KW-0408">Iron</keyword>
<keyword evidence="15" id="KW-1185">Reference proteome</keyword>
<dbReference type="GO" id="GO:0016020">
    <property type="term" value="C:membrane"/>
    <property type="evidence" value="ECO:0007669"/>
    <property type="project" value="UniProtKB-SubCell"/>
</dbReference>
<comment type="caution">
    <text evidence="14">The sequence shown here is derived from an EMBL/GenBank/DDBJ whole genome shotgun (WGS) entry which is preliminary data.</text>
</comment>
<dbReference type="RefSeq" id="WP_151166625.1">
    <property type="nucleotide sequence ID" value="NZ_WACR01000003.1"/>
</dbReference>
<evidence type="ECO:0000256" key="6">
    <source>
        <dbReference type="ARBA" id="ARBA00022989"/>
    </source>
</evidence>
<name>A0A6N6M8I4_9FLAO</name>
<comment type="similarity">
    <text evidence="2">Belongs to the fatty acid desaturase type 2 family.</text>
</comment>
<feature type="domain" description="Fatty acid desaturase" evidence="13">
    <location>
        <begin position="4"/>
        <end position="225"/>
    </location>
</feature>
<dbReference type="Proteomes" id="UP000435357">
    <property type="component" value="Unassembled WGS sequence"/>
</dbReference>
<evidence type="ECO:0000256" key="2">
    <source>
        <dbReference type="ARBA" id="ARBA00008749"/>
    </source>
</evidence>